<evidence type="ECO:0000313" key="3">
    <source>
        <dbReference type="EMBL" id="EON99121.1"/>
    </source>
</evidence>
<dbReference type="OrthoDB" id="47007at2759"/>
<dbReference type="GeneID" id="19325880"/>
<reference evidence="4" key="1">
    <citation type="journal article" date="2013" name="Genome Announc.">
        <title>Draft genome sequence of the ascomycete Phaeoacremonium aleophilum strain UCR-PA7, a causal agent of the esca disease complex in grapevines.</title>
        <authorList>
            <person name="Blanco-Ulate B."/>
            <person name="Rolshausen P."/>
            <person name="Cantu D."/>
        </authorList>
    </citation>
    <scope>NUCLEOTIDE SEQUENCE [LARGE SCALE GENOMIC DNA]</scope>
    <source>
        <strain evidence="4">UCR-PA7</strain>
    </source>
</reference>
<organism evidence="3 4">
    <name type="scientific">Phaeoacremonium minimum (strain UCR-PA7)</name>
    <name type="common">Esca disease fungus</name>
    <name type="synonym">Togninia minima</name>
    <dbReference type="NCBI Taxonomy" id="1286976"/>
    <lineage>
        <taxon>Eukaryota</taxon>
        <taxon>Fungi</taxon>
        <taxon>Dikarya</taxon>
        <taxon>Ascomycota</taxon>
        <taxon>Pezizomycotina</taxon>
        <taxon>Sordariomycetes</taxon>
        <taxon>Sordariomycetidae</taxon>
        <taxon>Togniniales</taxon>
        <taxon>Togniniaceae</taxon>
        <taxon>Phaeoacremonium</taxon>
    </lineage>
</organism>
<dbReference type="RefSeq" id="XP_007916074.1">
    <property type="nucleotide sequence ID" value="XM_007917883.1"/>
</dbReference>
<dbReference type="InterPro" id="IPR036291">
    <property type="entry name" value="NAD(P)-bd_dom_sf"/>
</dbReference>
<name>R8BII3_PHAM7</name>
<dbReference type="eggNOG" id="KOG0725">
    <property type="taxonomic scope" value="Eukaryota"/>
</dbReference>
<evidence type="ECO:0000256" key="2">
    <source>
        <dbReference type="ARBA" id="ARBA00023002"/>
    </source>
</evidence>
<dbReference type="PANTHER" id="PTHR48107:SF7">
    <property type="entry name" value="RE15974P"/>
    <property type="match status" value="1"/>
</dbReference>
<dbReference type="SUPFAM" id="SSF51735">
    <property type="entry name" value="NAD(P)-binding Rossmann-fold domains"/>
    <property type="match status" value="1"/>
</dbReference>
<dbReference type="GO" id="GO:0016614">
    <property type="term" value="F:oxidoreductase activity, acting on CH-OH group of donors"/>
    <property type="evidence" value="ECO:0007669"/>
    <property type="project" value="UniProtKB-ARBA"/>
</dbReference>
<sequence>MTADTISLAGQVAIVTGSGRENGIGAAIALALARNGANVAVNYVSEASASRAETVAKRLKAVGARATIVQADISTPEGAAKLVQKTLEAFETDKVDILGTIWPTL</sequence>
<dbReference type="InterPro" id="IPR002347">
    <property type="entry name" value="SDR_fam"/>
</dbReference>
<comment type="similarity">
    <text evidence="1">Belongs to the short-chain dehydrogenases/reductases (SDR) family.</text>
</comment>
<keyword evidence="2" id="KW-0560">Oxidoreductase</keyword>
<evidence type="ECO:0000313" key="4">
    <source>
        <dbReference type="Proteomes" id="UP000014074"/>
    </source>
</evidence>
<dbReference type="AlphaFoldDB" id="R8BII3"/>
<dbReference type="HOGENOM" id="CLU_010194_2_19_1"/>
<dbReference type="Pfam" id="PF00106">
    <property type="entry name" value="adh_short"/>
    <property type="match status" value="1"/>
</dbReference>
<proteinExistence type="inferred from homology"/>
<dbReference type="Proteomes" id="UP000014074">
    <property type="component" value="Unassembled WGS sequence"/>
</dbReference>
<dbReference type="Gene3D" id="3.40.50.720">
    <property type="entry name" value="NAD(P)-binding Rossmann-like Domain"/>
    <property type="match status" value="1"/>
</dbReference>
<dbReference type="EMBL" id="KB933178">
    <property type="protein sequence ID" value="EON99121.1"/>
    <property type="molecule type" value="Genomic_DNA"/>
</dbReference>
<accession>R8BII3</accession>
<keyword evidence="4" id="KW-1185">Reference proteome</keyword>
<dbReference type="KEGG" id="tmn:UCRPA7_5336"/>
<dbReference type="PANTHER" id="PTHR48107">
    <property type="entry name" value="NADPH-DEPENDENT ALDEHYDE REDUCTASE-LIKE PROTEIN, CHLOROPLASTIC-RELATED"/>
    <property type="match status" value="1"/>
</dbReference>
<evidence type="ECO:0000256" key="1">
    <source>
        <dbReference type="ARBA" id="ARBA00006484"/>
    </source>
</evidence>
<protein>
    <submittedName>
        <fullName evidence="3">Putative short chain type protein</fullName>
    </submittedName>
</protein>
<gene>
    <name evidence="3" type="ORF">UCRPA7_5336</name>
</gene>